<comment type="caution">
    <text evidence="1">The sequence shown here is derived from an EMBL/GenBank/DDBJ whole genome shotgun (WGS) entry which is preliminary data.</text>
</comment>
<dbReference type="InterPro" id="IPR029063">
    <property type="entry name" value="SAM-dependent_MTases_sf"/>
</dbReference>
<organism evidence="1 2">
    <name type="scientific">Mycena pura</name>
    <dbReference type="NCBI Taxonomy" id="153505"/>
    <lineage>
        <taxon>Eukaryota</taxon>
        <taxon>Fungi</taxon>
        <taxon>Dikarya</taxon>
        <taxon>Basidiomycota</taxon>
        <taxon>Agaricomycotina</taxon>
        <taxon>Agaricomycetes</taxon>
        <taxon>Agaricomycetidae</taxon>
        <taxon>Agaricales</taxon>
        <taxon>Marasmiineae</taxon>
        <taxon>Mycenaceae</taxon>
        <taxon>Mycena</taxon>
    </lineage>
</organism>
<gene>
    <name evidence="1" type="ORF">GGX14DRAFT_402436</name>
</gene>
<keyword evidence="2" id="KW-1185">Reference proteome</keyword>
<dbReference type="Gene3D" id="3.40.50.150">
    <property type="entry name" value="Vaccinia Virus protein VP39"/>
    <property type="match status" value="1"/>
</dbReference>
<protein>
    <recommendedName>
        <fullName evidence="3">Methyltransferase domain-containing protein</fullName>
    </recommendedName>
</protein>
<evidence type="ECO:0000313" key="2">
    <source>
        <dbReference type="Proteomes" id="UP001219525"/>
    </source>
</evidence>
<evidence type="ECO:0008006" key="3">
    <source>
        <dbReference type="Google" id="ProtNLM"/>
    </source>
</evidence>
<accession>A0AAD6UZ31</accession>
<proteinExistence type="predicted"/>
<dbReference type="SUPFAM" id="SSF53335">
    <property type="entry name" value="S-adenosyl-L-methionine-dependent methyltransferases"/>
    <property type="match status" value="1"/>
</dbReference>
<dbReference type="EMBL" id="JARJCW010000076">
    <property type="protein sequence ID" value="KAJ7197816.1"/>
    <property type="molecule type" value="Genomic_DNA"/>
</dbReference>
<evidence type="ECO:0000313" key="1">
    <source>
        <dbReference type="EMBL" id="KAJ7197816.1"/>
    </source>
</evidence>
<dbReference type="Proteomes" id="UP001219525">
    <property type="component" value="Unassembled WGS sequence"/>
</dbReference>
<reference evidence="1" key="1">
    <citation type="submission" date="2023-03" db="EMBL/GenBank/DDBJ databases">
        <title>Massive genome expansion in bonnet fungi (Mycena s.s.) driven by repeated elements and novel gene families across ecological guilds.</title>
        <authorList>
            <consortium name="Lawrence Berkeley National Laboratory"/>
            <person name="Harder C.B."/>
            <person name="Miyauchi S."/>
            <person name="Viragh M."/>
            <person name="Kuo A."/>
            <person name="Thoen E."/>
            <person name="Andreopoulos B."/>
            <person name="Lu D."/>
            <person name="Skrede I."/>
            <person name="Drula E."/>
            <person name="Henrissat B."/>
            <person name="Morin E."/>
            <person name="Kohler A."/>
            <person name="Barry K."/>
            <person name="LaButti K."/>
            <person name="Morin E."/>
            <person name="Salamov A."/>
            <person name="Lipzen A."/>
            <person name="Mereny Z."/>
            <person name="Hegedus B."/>
            <person name="Baldrian P."/>
            <person name="Stursova M."/>
            <person name="Weitz H."/>
            <person name="Taylor A."/>
            <person name="Grigoriev I.V."/>
            <person name="Nagy L.G."/>
            <person name="Martin F."/>
            <person name="Kauserud H."/>
        </authorList>
    </citation>
    <scope>NUCLEOTIDE SEQUENCE</scope>
    <source>
        <strain evidence="1">9144</strain>
    </source>
</reference>
<dbReference type="AlphaFoldDB" id="A0AAD6UZ31"/>
<name>A0AAD6UZ31_9AGAR</name>
<sequence>MSPTQNGNANRHVHVKHISPATCTELYSKLTELTYLPKVENPRSDWVASVAVPAFLAHKAENRVKSFVTIGTGAGLDAVAAVEIFELERLAITDLHQPVVDAAAANIRAAMGGHGGIRFTAAAGDILAPLANQGGGYDLIYENLPNIPLSPGYAIDAGQTSSTYVPGRVEDIPPIATENLLALHFLALRQAKPLLSATGAIISSIGGRVPLAVLPKMASEAGCNAQILTYTWKIQSEPEEVIGGYKKNQQDGHGPFYFYPADVLEKVFRTLDPAAAGKKAEEIEKSLLSHRVDASVAYDLYKSGTVMGHTVAIVRSRPFKP</sequence>